<dbReference type="InterPro" id="IPR050437">
    <property type="entry name" value="Ribos_protein_bS1-like"/>
</dbReference>
<evidence type="ECO:0000259" key="2">
    <source>
        <dbReference type="PROSITE" id="PS50126"/>
    </source>
</evidence>
<dbReference type="AlphaFoldDB" id="K1RS41"/>
<dbReference type="PANTHER" id="PTHR10724">
    <property type="entry name" value="30S RIBOSOMAL PROTEIN S1"/>
    <property type="match status" value="1"/>
</dbReference>
<keyword evidence="3" id="KW-0687">Ribonucleoprotein</keyword>
<dbReference type="Gene3D" id="2.40.50.140">
    <property type="entry name" value="Nucleic acid-binding proteins"/>
    <property type="match status" value="1"/>
</dbReference>
<reference evidence="3" key="1">
    <citation type="journal article" date="2013" name="Environ. Microbiol.">
        <title>Microbiota from the distal guts of lean and obese adolescents exhibit partial functional redundancy besides clear differences in community structure.</title>
        <authorList>
            <person name="Ferrer M."/>
            <person name="Ruiz A."/>
            <person name="Lanza F."/>
            <person name="Haange S.B."/>
            <person name="Oberbach A."/>
            <person name="Till H."/>
            <person name="Bargiela R."/>
            <person name="Campoy C."/>
            <person name="Segura M.T."/>
            <person name="Richter M."/>
            <person name="von Bergen M."/>
            <person name="Seifert J."/>
            <person name="Suarez A."/>
        </authorList>
    </citation>
    <scope>NUCLEOTIDE SEQUENCE</scope>
</reference>
<proteinExistence type="predicted"/>
<organism evidence="3">
    <name type="scientific">human gut metagenome</name>
    <dbReference type="NCBI Taxonomy" id="408170"/>
    <lineage>
        <taxon>unclassified sequences</taxon>
        <taxon>metagenomes</taxon>
        <taxon>organismal metagenomes</taxon>
    </lineage>
</organism>
<dbReference type="InterPro" id="IPR012340">
    <property type="entry name" value="NA-bd_OB-fold"/>
</dbReference>
<dbReference type="GO" id="GO:0003729">
    <property type="term" value="F:mRNA binding"/>
    <property type="evidence" value="ECO:0007669"/>
    <property type="project" value="TreeGrafter"/>
</dbReference>
<accession>K1RS41</accession>
<dbReference type="GO" id="GO:0003735">
    <property type="term" value="F:structural constituent of ribosome"/>
    <property type="evidence" value="ECO:0007669"/>
    <property type="project" value="TreeGrafter"/>
</dbReference>
<comment type="caution">
    <text evidence="3">The sequence shown here is derived from an EMBL/GenBank/DDBJ whole genome shotgun (WGS) entry which is preliminary data.</text>
</comment>
<sequence>MVEVGEILEGKVTGLTNFGAFISLPGNLTGMVHISEVSQSYVSDIHEHLKENQTVKVKVIDITPEGKISLSIKKALPAQQQPQGERSFRQNKGHRNSTPNVWKGQPSEKKDGPMSFEDMMDRFKKVSDEKMTDLKRATDGKRGSYSRRK</sequence>
<dbReference type="InterPro" id="IPR003029">
    <property type="entry name" value="S1_domain"/>
</dbReference>
<feature type="compositionally biased region" description="Basic and acidic residues" evidence="1">
    <location>
        <begin position="119"/>
        <end position="142"/>
    </location>
</feature>
<dbReference type="GO" id="GO:0006412">
    <property type="term" value="P:translation"/>
    <property type="evidence" value="ECO:0007669"/>
    <property type="project" value="TreeGrafter"/>
</dbReference>
<dbReference type="GO" id="GO:0005840">
    <property type="term" value="C:ribosome"/>
    <property type="evidence" value="ECO:0007669"/>
    <property type="project" value="UniProtKB-KW"/>
</dbReference>
<dbReference type="SMART" id="SM00316">
    <property type="entry name" value="S1"/>
    <property type="match status" value="1"/>
</dbReference>
<feature type="domain" description="S1 motif" evidence="2">
    <location>
        <begin position="5"/>
        <end position="73"/>
    </location>
</feature>
<dbReference type="EMBL" id="AJWY01014243">
    <property type="protein sequence ID" value="EKC44300.1"/>
    <property type="molecule type" value="Genomic_DNA"/>
</dbReference>
<gene>
    <name evidence="3" type="ORF">LEA_20713</name>
</gene>
<dbReference type="PROSITE" id="PS50126">
    <property type="entry name" value="S1"/>
    <property type="match status" value="1"/>
</dbReference>
<evidence type="ECO:0000313" key="3">
    <source>
        <dbReference type="EMBL" id="EKC44300.1"/>
    </source>
</evidence>
<name>K1RS41_9ZZZZ</name>
<dbReference type="CDD" id="cd05692">
    <property type="entry name" value="S1_RPS1_repeat_hs4"/>
    <property type="match status" value="1"/>
</dbReference>
<keyword evidence="3" id="KW-0689">Ribosomal protein</keyword>
<feature type="region of interest" description="Disordered" evidence="1">
    <location>
        <begin position="75"/>
        <end position="149"/>
    </location>
</feature>
<dbReference type="FunFam" id="2.40.50.140:FF:000103">
    <property type="entry name" value="protein RRP5 homolog"/>
    <property type="match status" value="1"/>
</dbReference>
<protein>
    <submittedName>
        <fullName evidence="3">RNA binding protein (Contains ribosomal protein S1 domain)</fullName>
    </submittedName>
</protein>
<dbReference type="Pfam" id="PF00575">
    <property type="entry name" value="S1"/>
    <property type="match status" value="1"/>
</dbReference>
<evidence type="ECO:0000256" key="1">
    <source>
        <dbReference type="SAM" id="MobiDB-lite"/>
    </source>
</evidence>
<dbReference type="SUPFAM" id="SSF50249">
    <property type="entry name" value="Nucleic acid-binding proteins"/>
    <property type="match status" value="1"/>
</dbReference>